<comment type="caution">
    <text evidence="2">The sequence shown here is derived from an EMBL/GenBank/DDBJ whole genome shotgun (WGS) entry which is preliminary data.</text>
</comment>
<dbReference type="Pfam" id="PF00561">
    <property type="entry name" value="Abhydrolase_1"/>
    <property type="match status" value="1"/>
</dbReference>
<accession>A0AAD5VYB6</accession>
<protein>
    <recommendedName>
        <fullName evidence="1">AB hydrolase-1 domain-containing protein</fullName>
    </recommendedName>
</protein>
<reference evidence="2" key="1">
    <citation type="submission" date="2022-07" db="EMBL/GenBank/DDBJ databases">
        <title>Genome Sequence of Leucocoprinus birnbaumii.</title>
        <authorList>
            <person name="Buettner E."/>
        </authorList>
    </citation>
    <scope>NUCLEOTIDE SEQUENCE</scope>
    <source>
        <strain evidence="2">VT141</strain>
    </source>
</reference>
<dbReference type="PANTHER" id="PTHR43433">
    <property type="entry name" value="HYDROLASE, ALPHA/BETA FOLD FAMILY PROTEIN"/>
    <property type="match status" value="1"/>
</dbReference>
<dbReference type="InterPro" id="IPR050471">
    <property type="entry name" value="AB_hydrolase"/>
</dbReference>
<evidence type="ECO:0000259" key="1">
    <source>
        <dbReference type="Pfam" id="PF00561"/>
    </source>
</evidence>
<dbReference type="EMBL" id="JANIEX010000103">
    <property type="protein sequence ID" value="KAJ3573435.1"/>
    <property type="molecule type" value="Genomic_DNA"/>
</dbReference>
<keyword evidence="3" id="KW-1185">Reference proteome</keyword>
<gene>
    <name evidence="2" type="ORF">NP233_g2435</name>
</gene>
<sequence>MSTDKRSSTYTYNGTGLSGFVEKWVFKPVQRYFSPGKLQTPVIADTVEEVQLTAGGVNTVVLPDGAKLAYEILGSQYLGKMTPFVVVCGMTALRGDDQRVNKAVAQSRPVLIYDHRGMGDSSLTPAGDEEITIELLARDLLFLLIELGWKEVALCGHSMGGVVAQQMLVLPYLPISSAQIPFRITHLFLVGTRCKINQGSGLPIKAVPGKPRSLEERREGAKRVIAATLDPAWVEANGSRFNEILANTVTNNMTNRPADMVAKQSVALRKFEFEQHLKHLPRDMQVLIIHGHLDQIIPFECTKDMVTQIPWAQFIQEGSQRGQIPTLQFGHLWYEYFDPQIWHDVVHVFMQRAPDGPLGKD</sequence>
<dbReference type="InterPro" id="IPR000073">
    <property type="entry name" value="AB_hydrolase_1"/>
</dbReference>
<feature type="domain" description="AB hydrolase-1" evidence="1">
    <location>
        <begin position="83"/>
        <end position="192"/>
    </location>
</feature>
<dbReference type="AlphaFoldDB" id="A0AAD5VYB6"/>
<evidence type="ECO:0000313" key="3">
    <source>
        <dbReference type="Proteomes" id="UP001213000"/>
    </source>
</evidence>
<dbReference type="InterPro" id="IPR029058">
    <property type="entry name" value="AB_hydrolase_fold"/>
</dbReference>
<evidence type="ECO:0000313" key="2">
    <source>
        <dbReference type="EMBL" id="KAJ3573435.1"/>
    </source>
</evidence>
<dbReference type="SUPFAM" id="SSF53474">
    <property type="entry name" value="alpha/beta-Hydrolases"/>
    <property type="match status" value="1"/>
</dbReference>
<proteinExistence type="predicted"/>
<organism evidence="2 3">
    <name type="scientific">Leucocoprinus birnbaumii</name>
    <dbReference type="NCBI Taxonomy" id="56174"/>
    <lineage>
        <taxon>Eukaryota</taxon>
        <taxon>Fungi</taxon>
        <taxon>Dikarya</taxon>
        <taxon>Basidiomycota</taxon>
        <taxon>Agaricomycotina</taxon>
        <taxon>Agaricomycetes</taxon>
        <taxon>Agaricomycetidae</taxon>
        <taxon>Agaricales</taxon>
        <taxon>Agaricineae</taxon>
        <taxon>Agaricaceae</taxon>
        <taxon>Leucocoprinus</taxon>
    </lineage>
</organism>
<dbReference type="PANTHER" id="PTHR43433:SF5">
    <property type="entry name" value="AB HYDROLASE-1 DOMAIN-CONTAINING PROTEIN"/>
    <property type="match status" value="1"/>
</dbReference>
<dbReference type="Proteomes" id="UP001213000">
    <property type="component" value="Unassembled WGS sequence"/>
</dbReference>
<name>A0AAD5VYB6_9AGAR</name>
<dbReference type="Gene3D" id="3.40.50.1820">
    <property type="entry name" value="alpha/beta hydrolase"/>
    <property type="match status" value="1"/>
</dbReference>